<organism evidence="1 2">
    <name type="scientific">Parachitinimonas caeni</name>
    <dbReference type="NCBI Taxonomy" id="3031301"/>
    <lineage>
        <taxon>Bacteria</taxon>
        <taxon>Pseudomonadati</taxon>
        <taxon>Pseudomonadota</taxon>
        <taxon>Betaproteobacteria</taxon>
        <taxon>Neisseriales</taxon>
        <taxon>Chitinibacteraceae</taxon>
        <taxon>Parachitinimonas</taxon>
    </lineage>
</organism>
<protein>
    <recommendedName>
        <fullName evidence="3">Transposase</fullName>
    </recommendedName>
</protein>
<proteinExistence type="predicted"/>
<reference evidence="1" key="1">
    <citation type="submission" date="2023-03" db="EMBL/GenBank/DDBJ databases">
        <title>Chitinimonas shenzhenensis gen. nov., sp. nov., a novel member of family Burkholderiaceae isolated from activated sludge collected in Shen Zhen, China.</title>
        <authorList>
            <person name="Wang X."/>
        </authorList>
    </citation>
    <scope>NUCLEOTIDE SEQUENCE</scope>
    <source>
        <strain evidence="1">DQS-5</strain>
    </source>
</reference>
<accession>A0ABT7E2C4</accession>
<dbReference type="Proteomes" id="UP001172778">
    <property type="component" value="Unassembled WGS sequence"/>
</dbReference>
<name>A0ABT7E2C4_9NEIS</name>
<dbReference type="EMBL" id="JARRAF010000019">
    <property type="protein sequence ID" value="MDK2125483.1"/>
    <property type="molecule type" value="Genomic_DNA"/>
</dbReference>
<dbReference type="NCBIfam" id="NF047593">
    <property type="entry name" value="IS66_ISAeme5_TnpA"/>
    <property type="match status" value="1"/>
</dbReference>
<keyword evidence="2" id="KW-1185">Reference proteome</keyword>
<comment type="caution">
    <text evidence="1">The sequence shown here is derived from an EMBL/GenBank/DDBJ whole genome shotgun (WGS) entry which is preliminary data.</text>
</comment>
<evidence type="ECO:0000313" key="1">
    <source>
        <dbReference type="EMBL" id="MDK2125483.1"/>
    </source>
</evidence>
<evidence type="ECO:0008006" key="3">
    <source>
        <dbReference type="Google" id="ProtNLM"/>
    </source>
</evidence>
<gene>
    <name evidence="1" type="ORF">PZA18_15620</name>
</gene>
<evidence type="ECO:0000313" key="2">
    <source>
        <dbReference type="Proteomes" id="UP001172778"/>
    </source>
</evidence>
<dbReference type="RefSeq" id="WP_284101793.1">
    <property type="nucleotide sequence ID" value="NZ_JARRAF010000019.1"/>
</dbReference>
<sequence>MGREGETWAGRAAQVAQWRESGLKAEAYCAQQGLALPSFLYWVKRLRRPREEAQPVAPLQLVPVTVRVPEAGAGLTLRSPAGWQLSLPASWSATDVLALLRQLP</sequence>